<dbReference type="InterPro" id="IPR020846">
    <property type="entry name" value="MFS_dom"/>
</dbReference>
<protein>
    <submittedName>
        <fullName evidence="8">MFS transporter</fullName>
    </submittedName>
</protein>
<dbReference type="EMBL" id="DOEK01000035">
    <property type="protein sequence ID" value="HBP31168.1"/>
    <property type="molecule type" value="Genomic_DNA"/>
</dbReference>
<feature type="transmembrane region" description="Helical" evidence="6">
    <location>
        <begin position="309"/>
        <end position="328"/>
    </location>
</feature>
<dbReference type="GO" id="GO:0005886">
    <property type="term" value="C:plasma membrane"/>
    <property type="evidence" value="ECO:0007669"/>
    <property type="project" value="UniProtKB-SubCell"/>
</dbReference>
<feature type="transmembrane region" description="Helical" evidence="6">
    <location>
        <begin position="252"/>
        <end position="271"/>
    </location>
</feature>
<dbReference type="Pfam" id="PF07690">
    <property type="entry name" value="MFS_1"/>
    <property type="match status" value="1"/>
</dbReference>
<dbReference type="PANTHER" id="PTHR43124">
    <property type="entry name" value="PURINE EFFLUX PUMP PBUE"/>
    <property type="match status" value="1"/>
</dbReference>
<dbReference type="PANTHER" id="PTHR43124:SF3">
    <property type="entry name" value="CHLORAMPHENICOL EFFLUX PUMP RV0191"/>
    <property type="match status" value="1"/>
</dbReference>
<feature type="transmembrane region" description="Helical" evidence="6">
    <location>
        <begin position="375"/>
        <end position="398"/>
    </location>
</feature>
<keyword evidence="2" id="KW-1003">Cell membrane</keyword>
<feature type="transmembrane region" description="Helical" evidence="6">
    <location>
        <begin position="211"/>
        <end position="232"/>
    </location>
</feature>
<feature type="domain" description="Major facilitator superfamily (MFS) profile" evidence="7">
    <location>
        <begin position="9"/>
        <end position="410"/>
    </location>
</feature>
<dbReference type="InterPro" id="IPR050189">
    <property type="entry name" value="MFS_Efflux_Transporters"/>
</dbReference>
<evidence type="ECO:0000313" key="9">
    <source>
        <dbReference type="Proteomes" id="UP000264036"/>
    </source>
</evidence>
<reference evidence="8 9" key="1">
    <citation type="journal article" date="2018" name="Nat. Biotechnol.">
        <title>A standardized bacterial taxonomy based on genome phylogeny substantially revises the tree of life.</title>
        <authorList>
            <person name="Parks D.H."/>
            <person name="Chuvochina M."/>
            <person name="Waite D.W."/>
            <person name="Rinke C."/>
            <person name="Skarshewski A."/>
            <person name="Chaumeil P.A."/>
            <person name="Hugenholtz P."/>
        </authorList>
    </citation>
    <scope>NUCLEOTIDE SEQUENCE [LARGE SCALE GENOMIC DNA]</scope>
    <source>
        <strain evidence="8">UBA10707</strain>
    </source>
</reference>
<dbReference type="AlphaFoldDB" id="A0A356LKC3"/>
<evidence type="ECO:0000256" key="6">
    <source>
        <dbReference type="SAM" id="Phobius"/>
    </source>
</evidence>
<dbReference type="InterPro" id="IPR036259">
    <property type="entry name" value="MFS_trans_sf"/>
</dbReference>
<feature type="transmembrane region" description="Helical" evidence="6">
    <location>
        <begin position="164"/>
        <end position="183"/>
    </location>
</feature>
<comment type="caution">
    <text evidence="8">The sequence shown here is derived from an EMBL/GenBank/DDBJ whole genome shotgun (WGS) entry which is preliminary data.</text>
</comment>
<feature type="transmembrane region" description="Helical" evidence="6">
    <location>
        <begin position="340"/>
        <end position="363"/>
    </location>
</feature>
<dbReference type="GO" id="GO:0022857">
    <property type="term" value="F:transmembrane transporter activity"/>
    <property type="evidence" value="ECO:0007669"/>
    <property type="project" value="InterPro"/>
</dbReference>
<gene>
    <name evidence="8" type="ORF">DD666_17385</name>
</gene>
<proteinExistence type="predicted"/>
<keyword evidence="4 6" id="KW-1133">Transmembrane helix</keyword>
<dbReference type="SUPFAM" id="SSF103473">
    <property type="entry name" value="MFS general substrate transporter"/>
    <property type="match status" value="1"/>
</dbReference>
<evidence type="ECO:0000256" key="4">
    <source>
        <dbReference type="ARBA" id="ARBA00022989"/>
    </source>
</evidence>
<dbReference type="Proteomes" id="UP000264036">
    <property type="component" value="Unassembled WGS sequence"/>
</dbReference>
<feature type="transmembrane region" description="Helical" evidence="6">
    <location>
        <begin position="7"/>
        <end position="26"/>
    </location>
</feature>
<evidence type="ECO:0000256" key="2">
    <source>
        <dbReference type="ARBA" id="ARBA00022475"/>
    </source>
</evidence>
<dbReference type="PROSITE" id="PS50850">
    <property type="entry name" value="MFS"/>
    <property type="match status" value="1"/>
</dbReference>
<keyword evidence="5 6" id="KW-0472">Membrane</keyword>
<sequence>MSRQAAIRIFVLFALGYFLSYVYRGLNIGFAPFLSREMNLTASDLGLLTSFYFIGFALAQLPAGLALDRYGARRTDAILLLVAAAGTVLYGMTHTMQGLIIGRIMIGVGVSVCLGAGFLAIAQNFPSSRWPLLNGLMVALGGMGGVVVGTPLAVLLTQYTWREISVGMAVFTVAVAIVIWLLVPESKQRMAPHEPVSKQIHGVRIILKNAVFWRVVPFPCAVGGAFYAAQSLWVKPYLTDVSGLTARQADSLVSMLGLTMVAGTVITGLVARRIERYGLGLRAFCGLGMTLFVLVQLLILFRVPVSPALIWGAYGFLAASCILAYALLAEVFPRKVVGRVTTAFNMIFFISIFSMQVGVGFVLDFWPANNGHYPAVAHLTGWGIMIAIQLLSAILYFWPGALNVDEQLFE</sequence>
<dbReference type="Gene3D" id="1.20.1250.20">
    <property type="entry name" value="MFS general substrate transporter like domains"/>
    <property type="match status" value="2"/>
</dbReference>
<dbReference type="InterPro" id="IPR011701">
    <property type="entry name" value="MFS"/>
</dbReference>
<feature type="transmembrane region" description="Helical" evidence="6">
    <location>
        <begin position="99"/>
        <end position="121"/>
    </location>
</feature>
<feature type="transmembrane region" description="Helical" evidence="6">
    <location>
        <begin position="283"/>
        <end position="303"/>
    </location>
</feature>
<evidence type="ECO:0000256" key="3">
    <source>
        <dbReference type="ARBA" id="ARBA00022692"/>
    </source>
</evidence>
<feature type="transmembrane region" description="Helical" evidence="6">
    <location>
        <begin position="46"/>
        <end position="65"/>
    </location>
</feature>
<evidence type="ECO:0000313" key="8">
    <source>
        <dbReference type="EMBL" id="HBP31168.1"/>
    </source>
</evidence>
<organism evidence="8 9">
    <name type="scientific">Advenella kashmirensis</name>
    <dbReference type="NCBI Taxonomy" id="310575"/>
    <lineage>
        <taxon>Bacteria</taxon>
        <taxon>Pseudomonadati</taxon>
        <taxon>Pseudomonadota</taxon>
        <taxon>Betaproteobacteria</taxon>
        <taxon>Burkholderiales</taxon>
        <taxon>Alcaligenaceae</taxon>
    </lineage>
</organism>
<keyword evidence="3 6" id="KW-0812">Transmembrane</keyword>
<feature type="transmembrane region" description="Helical" evidence="6">
    <location>
        <begin position="133"/>
        <end position="158"/>
    </location>
</feature>
<evidence type="ECO:0000256" key="1">
    <source>
        <dbReference type="ARBA" id="ARBA00004651"/>
    </source>
</evidence>
<name>A0A356LKC3_9BURK</name>
<evidence type="ECO:0000259" key="7">
    <source>
        <dbReference type="PROSITE" id="PS50850"/>
    </source>
</evidence>
<accession>A0A356LKC3</accession>
<evidence type="ECO:0000256" key="5">
    <source>
        <dbReference type="ARBA" id="ARBA00023136"/>
    </source>
</evidence>
<comment type="subcellular location">
    <subcellularLocation>
        <location evidence="1">Cell membrane</location>
        <topology evidence="1">Multi-pass membrane protein</topology>
    </subcellularLocation>
</comment>
<feature type="transmembrane region" description="Helical" evidence="6">
    <location>
        <begin position="77"/>
        <end position="93"/>
    </location>
</feature>